<comment type="caution">
    <text evidence="2">The sequence shown here is derived from an EMBL/GenBank/DDBJ whole genome shotgun (WGS) entry which is preliminary data.</text>
</comment>
<reference evidence="2" key="1">
    <citation type="submission" date="2023-03" db="EMBL/GenBank/DDBJ databases">
        <title>Massive genome expansion in bonnet fungi (Mycena s.s.) driven by repeated elements and novel gene families across ecological guilds.</title>
        <authorList>
            <consortium name="Lawrence Berkeley National Laboratory"/>
            <person name="Harder C.B."/>
            <person name="Miyauchi S."/>
            <person name="Viragh M."/>
            <person name="Kuo A."/>
            <person name="Thoen E."/>
            <person name="Andreopoulos B."/>
            <person name="Lu D."/>
            <person name="Skrede I."/>
            <person name="Drula E."/>
            <person name="Henrissat B."/>
            <person name="Morin E."/>
            <person name="Kohler A."/>
            <person name="Barry K."/>
            <person name="LaButti K."/>
            <person name="Morin E."/>
            <person name="Salamov A."/>
            <person name="Lipzen A."/>
            <person name="Mereny Z."/>
            <person name="Hegedus B."/>
            <person name="Baldrian P."/>
            <person name="Stursova M."/>
            <person name="Weitz H."/>
            <person name="Taylor A."/>
            <person name="Grigoriev I.V."/>
            <person name="Nagy L.G."/>
            <person name="Martin F."/>
            <person name="Kauserud H."/>
        </authorList>
    </citation>
    <scope>NUCLEOTIDE SEQUENCE</scope>
    <source>
        <strain evidence="2">CBHHK002</strain>
    </source>
</reference>
<keyword evidence="3" id="KW-1185">Reference proteome</keyword>
<dbReference type="Proteomes" id="UP001218218">
    <property type="component" value="Unassembled WGS sequence"/>
</dbReference>
<sequence length="360" mass="38433">MSLAMREMLGVVLECSAHPKYDSELFWSPSFFFAFEAYILTSSSAILPACTPSEAPKKSRGVSSHPRRSLAAPPSVRQNGAPSDAPGASSTVSMLHTTTTTARVIRYNRALPFLPPHGLDTTPARTQAPTALPAARAARDVGVPRRLPAHRDSSAVYCRHRPTPASAVLPSTTFIASCVRSACDRRSPSPAPLLSPPRVPNAFPASTTLPDPHARRALARTTPRVPSTCSSRSPSPAPRLSPPCPPLPCPAPDYPQLVSGTGSMTRSIAGARSKYNERSPSPTPPSSPPRAPRLSSAPTPATARNLGLPRTANRTGTISRAQHTLQLSPIAPYPPRFHVHPQPYTAPLVDDSARRLRLPR</sequence>
<feature type="region of interest" description="Disordered" evidence="1">
    <location>
        <begin position="270"/>
        <end position="319"/>
    </location>
</feature>
<organism evidence="2 3">
    <name type="scientific">Mycena albidolilacea</name>
    <dbReference type="NCBI Taxonomy" id="1033008"/>
    <lineage>
        <taxon>Eukaryota</taxon>
        <taxon>Fungi</taxon>
        <taxon>Dikarya</taxon>
        <taxon>Basidiomycota</taxon>
        <taxon>Agaricomycotina</taxon>
        <taxon>Agaricomycetes</taxon>
        <taxon>Agaricomycetidae</taxon>
        <taxon>Agaricales</taxon>
        <taxon>Marasmiineae</taxon>
        <taxon>Mycenaceae</taxon>
        <taxon>Mycena</taxon>
    </lineage>
</organism>
<evidence type="ECO:0000256" key="1">
    <source>
        <dbReference type="SAM" id="MobiDB-lite"/>
    </source>
</evidence>
<accession>A0AAD7AD31</accession>
<name>A0AAD7AD31_9AGAR</name>
<feature type="compositionally biased region" description="Low complexity" evidence="1">
    <location>
        <begin position="292"/>
        <end position="303"/>
    </location>
</feature>
<evidence type="ECO:0000313" key="3">
    <source>
        <dbReference type="Proteomes" id="UP001218218"/>
    </source>
</evidence>
<feature type="region of interest" description="Disordered" evidence="1">
    <location>
        <begin position="186"/>
        <end position="248"/>
    </location>
</feature>
<gene>
    <name evidence="2" type="ORF">DFH08DRAFT_985105</name>
</gene>
<dbReference type="EMBL" id="JARIHO010000010">
    <property type="protein sequence ID" value="KAJ7354500.1"/>
    <property type="molecule type" value="Genomic_DNA"/>
</dbReference>
<feature type="compositionally biased region" description="Low complexity" evidence="1">
    <location>
        <begin position="221"/>
        <end position="234"/>
    </location>
</feature>
<evidence type="ECO:0000313" key="2">
    <source>
        <dbReference type="EMBL" id="KAJ7354500.1"/>
    </source>
</evidence>
<protein>
    <submittedName>
        <fullName evidence="2">Uncharacterized protein</fullName>
    </submittedName>
</protein>
<feature type="compositionally biased region" description="Pro residues" evidence="1">
    <location>
        <begin position="189"/>
        <end position="199"/>
    </location>
</feature>
<feature type="region of interest" description="Disordered" evidence="1">
    <location>
        <begin position="332"/>
        <end position="360"/>
    </location>
</feature>
<feature type="compositionally biased region" description="Pro residues" evidence="1">
    <location>
        <begin position="281"/>
        <end position="291"/>
    </location>
</feature>
<feature type="region of interest" description="Disordered" evidence="1">
    <location>
        <begin position="53"/>
        <end position="94"/>
    </location>
</feature>
<feature type="compositionally biased region" description="Pro residues" evidence="1">
    <location>
        <begin position="235"/>
        <end position="248"/>
    </location>
</feature>
<dbReference type="AlphaFoldDB" id="A0AAD7AD31"/>
<proteinExistence type="predicted"/>